<protein>
    <submittedName>
        <fullName evidence="1">Uncharacterized protein</fullName>
    </submittedName>
</protein>
<reference evidence="1 2" key="1">
    <citation type="journal article" date="2018" name="Sci. Rep.">
        <title>Genomic signatures of local adaptation to the degree of environmental predictability in rotifers.</title>
        <authorList>
            <person name="Franch-Gras L."/>
            <person name="Hahn C."/>
            <person name="Garcia-Roger E.M."/>
            <person name="Carmona M.J."/>
            <person name="Serra M."/>
            <person name="Gomez A."/>
        </authorList>
    </citation>
    <scope>NUCLEOTIDE SEQUENCE [LARGE SCALE GENOMIC DNA]</scope>
    <source>
        <strain evidence="1">HYR1</strain>
    </source>
</reference>
<dbReference type="Proteomes" id="UP000276133">
    <property type="component" value="Unassembled WGS sequence"/>
</dbReference>
<keyword evidence="2" id="KW-1185">Reference proteome</keyword>
<name>A0A3M7QC15_BRAPC</name>
<evidence type="ECO:0000313" key="2">
    <source>
        <dbReference type="Proteomes" id="UP000276133"/>
    </source>
</evidence>
<comment type="caution">
    <text evidence="1">The sequence shown here is derived from an EMBL/GenBank/DDBJ whole genome shotgun (WGS) entry which is preliminary data.</text>
</comment>
<proteinExistence type="predicted"/>
<organism evidence="1 2">
    <name type="scientific">Brachionus plicatilis</name>
    <name type="common">Marine rotifer</name>
    <name type="synonym">Brachionus muelleri</name>
    <dbReference type="NCBI Taxonomy" id="10195"/>
    <lineage>
        <taxon>Eukaryota</taxon>
        <taxon>Metazoa</taxon>
        <taxon>Spiralia</taxon>
        <taxon>Gnathifera</taxon>
        <taxon>Rotifera</taxon>
        <taxon>Eurotatoria</taxon>
        <taxon>Monogononta</taxon>
        <taxon>Pseudotrocha</taxon>
        <taxon>Ploima</taxon>
        <taxon>Brachionidae</taxon>
        <taxon>Brachionus</taxon>
    </lineage>
</organism>
<dbReference type="EMBL" id="REGN01006614">
    <property type="protein sequence ID" value="RNA08843.1"/>
    <property type="molecule type" value="Genomic_DNA"/>
</dbReference>
<evidence type="ECO:0000313" key="1">
    <source>
        <dbReference type="EMBL" id="RNA08843.1"/>
    </source>
</evidence>
<dbReference type="AlphaFoldDB" id="A0A3M7QC15"/>
<gene>
    <name evidence="1" type="ORF">BpHYR1_053927</name>
</gene>
<accession>A0A3M7QC15</accession>
<sequence length="79" mass="9703">MKKPRKKERYGSREQINVSYIWSLCRRNVYFLTYFSNYEGFCGPLQYLIKEQTCNKWNRAKICSIEFLKYKIMMNCVHN</sequence>